<dbReference type="AlphaFoldDB" id="A0A4Z1NYV1"/>
<evidence type="ECO:0000313" key="1">
    <source>
        <dbReference type="EMBL" id="TID16414.1"/>
    </source>
</evidence>
<dbReference type="EMBL" id="SNSC02000018">
    <property type="protein sequence ID" value="TID16414.1"/>
    <property type="molecule type" value="Genomic_DNA"/>
</dbReference>
<keyword evidence="2" id="KW-1185">Reference proteome</keyword>
<sequence>MSFCNTLRRRPSCSSLFPILLATNDLPFKESELKTHDLAISISSQGAPRSLRVIILTQSSISPEKIDATLSRLQHFEYLTGGTDSAIIFPLFPVSGPINAKTKASEPFPTALHAFTRTQLFLMDHSINIPILPLSTPCALPKVINSFISSLNSSLAVSAMMKPVNAAVDVLHYATGSGSMPQEVYIAMTDMFTSMRDVAGMGMGEETRSRLIQRGLSEDEAEACMQFWVEEWICE</sequence>
<comment type="caution">
    <text evidence="1">The sequence shown here is derived from an EMBL/GenBank/DDBJ whole genome shotgun (WGS) entry which is preliminary data.</text>
</comment>
<proteinExistence type="predicted"/>
<organism evidence="1 2">
    <name type="scientific">Venturia nashicola</name>
    <dbReference type="NCBI Taxonomy" id="86259"/>
    <lineage>
        <taxon>Eukaryota</taxon>
        <taxon>Fungi</taxon>
        <taxon>Dikarya</taxon>
        <taxon>Ascomycota</taxon>
        <taxon>Pezizomycotina</taxon>
        <taxon>Dothideomycetes</taxon>
        <taxon>Pleosporomycetidae</taxon>
        <taxon>Venturiales</taxon>
        <taxon>Venturiaceae</taxon>
        <taxon>Venturia</taxon>
    </lineage>
</organism>
<accession>A0A4Z1NYV1</accession>
<gene>
    <name evidence="1" type="ORF">E6O75_ATG11532</name>
</gene>
<dbReference type="Proteomes" id="UP000298493">
    <property type="component" value="Unassembled WGS sequence"/>
</dbReference>
<protein>
    <submittedName>
        <fullName evidence="1">Uncharacterized protein</fullName>
    </submittedName>
</protein>
<name>A0A4Z1NYV1_9PEZI</name>
<evidence type="ECO:0000313" key="2">
    <source>
        <dbReference type="Proteomes" id="UP000298493"/>
    </source>
</evidence>
<reference evidence="1 2" key="1">
    <citation type="submission" date="2019-04" db="EMBL/GenBank/DDBJ databases">
        <title>High contiguity whole genome sequence and gene annotation resource for two Venturia nashicola isolates.</title>
        <authorList>
            <person name="Prokchorchik M."/>
            <person name="Won K."/>
            <person name="Lee Y."/>
            <person name="Choi E.D."/>
            <person name="Segonzac C."/>
            <person name="Sohn K.H."/>
        </authorList>
    </citation>
    <scope>NUCLEOTIDE SEQUENCE [LARGE SCALE GENOMIC DNA]</scope>
    <source>
        <strain evidence="1 2">PRI2</strain>
    </source>
</reference>